<organism evidence="6 8">
    <name type="scientific">Acetobacter cibinongensis</name>
    <dbReference type="NCBI Taxonomy" id="146475"/>
    <lineage>
        <taxon>Bacteria</taxon>
        <taxon>Pseudomonadati</taxon>
        <taxon>Pseudomonadota</taxon>
        <taxon>Alphaproteobacteria</taxon>
        <taxon>Acetobacterales</taxon>
        <taxon>Acetobacteraceae</taxon>
        <taxon>Acetobacter</taxon>
    </lineage>
</organism>
<accession>A0A6N3SP50</accession>
<dbReference type="PANTHER" id="PTHR30055">
    <property type="entry name" value="HTH-TYPE TRANSCRIPTIONAL REGULATOR RUTR"/>
    <property type="match status" value="1"/>
</dbReference>
<evidence type="ECO:0000313" key="9">
    <source>
        <dbReference type="Proteomes" id="UP000321891"/>
    </source>
</evidence>
<evidence type="ECO:0000256" key="2">
    <source>
        <dbReference type="ARBA" id="ARBA00023125"/>
    </source>
</evidence>
<dbReference type="SUPFAM" id="SSF48498">
    <property type="entry name" value="Tetracyclin repressor-like, C-terminal domain"/>
    <property type="match status" value="1"/>
</dbReference>
<comment type="caution">
    <text evidence="6">The sequence shown here is derived from an EMBL/GenBank/DDBJ whole genome shotgun (WGS) entry which is preliminary data.</text>
</comment>
<keyword evidence="2 4" id="KW-0238">DNA-binding</keyword>
<dbReference type="FunFam" id="1.10.10.60:FF:000141">
    <property type="entry name" value="TetR family transcriptional regulator"/>
    <property type="match status" value="1"/>
</dbReference>
<dbReference type="EMBL" id="BAMV01000003">
    <property type="protein sequence ID" value="GAN59323.1"/>
    <property type="molecule type" value="Genomic_DNA"/>
</dbReference>
<reference evidence="7 9" key="2">
    <citation type="submission" date="2019-07" db="EMBL/GenBank/DDBJ databases">
        <title>Whole genome shotgun sequence of Acetobacter cibinongensis NBRC 16605.</title>
        <authorList>
            <person name="Hosoyama A."/>
            <person name="Uohara A."/>
            <person name="Ohji S."/>
            <person name="Ichikawa N."/>
        </authorList>
    </citation>
    <scope>NUCLEOTIDE SEQUENCE [LARGE SCALE GENOMIC DNA]</scope>
    <source>
        <strain evidence="7 9">NBRC 16605</strain>
    </source>
</reference>
<dbReference type="PANTHER" id="PTHR30055:SF234">
    <property type="entry name" value="HTH-TYPE TRANSCRIPTIONAL REGULATOR BETI"/>
    <property type="match status" value="1"/>
</dbReference>
<keyword evidence="9" id="KW-1185">Reference proteome</keyword>
<dbReference type="InterPro" id="IPR009057">
    <property type="entry name" value="Homeodomain-like_sf"/>
</dbReference>
<name>A0A0D6N193_9PROT</name>
<dbReference type="Proteomes" id="UP000321891">
    <property type="component" value="Unassembled WGS sequence"/>
</dbReference>
<dbReference type="Gene3D" id="1.10.357.10">
    <property type="entry name" value="Tetracycline Repressor, domain 2"/>
    <property type="match status" value="1"/>
</dbReference>
<evidence type="ECO:0000256" key="3">
    <source>
        <dbReference type="ARBA" id="ARBA00023163"/>
    </source>
</evidence>
<gene>
    <name evidence="6" type="ORF">Abci_003_086</name>
    <name evidence="7" type="ORF">ACI01nite_16730</name>
</gene>
<dbReference type="SUPFAM" id="SSF46689">
    <property type="entry name" value="Homeodomain-like"/>
    <property type="match status" value="1"/>
</dbReference>
<dbReference type="InterPro" id="IPR001647">
    <property type="entry name" value="HTH_TetR"/>
</dbReference>
<dbReference type="InterPro" id="IPR050109">
    <property type="entry name" value="HTH-type_TetR-like_transc_reg"/>
</dbReference>
<evidence type="ECO:0000256" key="1">
    <source>
        <dbReference type="ARBA" id="ARBA00023015"/>
    </source>
</evidence>
<evidence type="ECO:0000259" key="5">
    <source>
        <dbReference type="PROSITE" id="PS50977"/>
    </source>
</evidence>
<proteinExistence type="predicted"/>
<dbReference type="GO" id="GO:0003700">
    <property type="term" value="F:DNA-binding transcription factor activity"/>
    <property type="evidence" value="ECO:0007669"/>
    <property type="project" value="TreeGrafter"/>
</dbReference>
<keyword evidence="1" id="KW-0805">Transcription regulation</keyword>
<sequence length="241" mass="26198">MTSAKRNTSFLDMLNPCLQGKKRRCGRPTPEDTEQLDQYLLEVAAGLFVQHGYAGTSVDQIARKASASKQTLYRRYASKEDLFKAVITNLTASVLHSIKDTPLKNPLAELKHVMQLLLDLSLQPMALGTYRILISDGYRYPTLAEYAKQNIGGPIDASILRLLKAAEAAGQINPGNADDTTVDLLSGLITGAALESALFGLAPFTTQAERKDFFDRGWTLFVRAVGGESPPPKTRATPATA</sequence>
<feature type="domain" description="HTH tetR-type" evidence="5">
    <location>
        <begin position="34"/>
        <end position="94"/>
    </location>
</feature>
<evidence type="ECO:0000313" key="8">
    <source>
        <dbReference type="Proteomes" id="UP000032671"/>
    </source>
</evidence>
<evidence type="ECO:0000256" key="4">
    <source>
        <dbReference type="PROSITE-ProRule" id="PRU00335"/>
    </source>
</evidence>
<dbReference type="Proteomes" id="UP000032671">
    <property type="component" value="Unassembled WGS sequence"/>
</dbReference>
<dbReference type="PRINTS" id="PR00455">
    <property type="entry name" value="HTHTETR"/>
</dbReference>
<reference evidence="6 8" key="1">
    <citation type="submission" date="2012-11" db="EMBL/GenBank/DDBJ databases">
        <title>Whole genome sequence of Acetobacter cibinongensis 4H-1.</title>
        <authorList>
            <person name="Azuma Y."/>
            <person name="Higashiura N."/>
            <person name="Hirakawa H."/>
            <person name="Matsushita K."/>
        </authorList>
    </citation>
    <scope>NUCLEOTIDE SEQUENCE [LARGE SCALE GENOMIC DNA]</scope>
    <source>
        <strain evidence="6 8">4H-1</strain>
    </source>
</reference>
<dbReference type="PROSITE" id="PS50977">
    <property type="entry name" value="HTH_TETR_2"/>
    <property type="match status" value="1"/>
</dbReference>
<dbReference type="Pfam" id="PF14246">
    <property type="entry name" value="TetR_C_7"/>
    <property type="match status" value="1"/>
</dbReference>
<dbReference type="InterPro" id="IPR039536">
    <property type="entry name" value="TetR_C_Proteobacteria"/>
</dbReference>
<keyword evidence="3" id="KW-0804">Transcription</keyword>
<evidence type="ECO:0000313" key="6">
    <source>
        <dbReference type="EMBL" id="GAN59323.1"/>
    </source>
</evidence>
<dbReference type="InterPro" id="IPR036271">
    <property type="entry name" value="Tet_transcr_reg_TetR-rel_C_sf"/>
</dbReference>
<feature type="DNA-binding region" description="H-T-H motif" evidence="4">
    <location>
        <begin position="57"/>
        <end position="76"/>
    </location>
</feature>
<dbReference type="GO" id="GO:0000976">
    <property type="term" value="F:transcription cis-regulatory region binding"/>
    <property type="evidence" value="ECO:0007669"/>
    <property type="project" value="TreeGrafter"/>
</dbReference>
<evidence type="ECO:0000313" key="7">
    <source>
        <dbReference type="EMBL" id="GEL59071.1"/>
    </source>
</evidence>
<dbReference type="EMBL" id="BJVU01000006">
    <property type="protein sequence ID" value="GEL59071.1"/>
    <property type="molecule type" value="Genomic_DNA"/>
</dbReference>
<dbReference type="Pfam" id="PF00440">
    <property type="entry name" value="TetR_N"/>
    <property type="match status" value="1"/>
</dbReference>
<dbReference type="AlphaFoldDB" id="A0A0D6N193"/>
<dbReference type="RefSeq" id="WP_048837412.1">
    <property type="nucleotide sequence ID" value="NZ_BAMV01000003.1"/>
</dbReference>
<dbReference type="OrthoDB" id="7584337at2"/>
<accession>A0A0D6N193</accession>
<protein>
    <submittedName>
        <fullName evidence="7">TetR family transcriptional regulator</fullName>
    </submittedName>
    <submittedName>
        <fullName evidence="6">Transcriptional regulator TetR</fullName>
    </submittedName>
</protein>